<dbReference type="AlphaFoldDB" id="A0A9D1UNZ9"/>
<dbReference type="GO" id="GO:0006950">
    <property type="term" value="P:response to stress"/>
    <property type="evidence" value="ECO:0007669"/>
    <property type="project" value="TreeGrafter"/>
</dbReference>
<dbReference type="InterPro" id="IPR036388">
    <property type="entry name" value="WH-like_DNA-bd_sf"/>
</dbReference>
<proteinExistence type="predicted"/>
<dbReference type="EMBL" id="DXGA01000084">
    <property type="protein sequence ID" value="HIW93661.1"/>
    <property type="molecule type" value="Genomic_DNA"/>
</dbReference>
<dbReference type="InterPro" id="IPR011991">
    <property type="entry name" value="ArsR-like_HTH"/>
</dbReference>
<dbReference type="InterPro" id="IPR000835">
    <property type="entry name" value="HTH_MarR-typ"/>
</dbReference>
<evidence type="ECO:0000313" key="3">
    <source>
        <dbReference type="Proteomes" id="UP000824192"/>
    </source>
</evidence>
<evidence type="ECO:0000259" key="1">
    <source>
        <dbReference type="PROSITE" id="PS50995"/>
    </source>
</evidence>
<gene>
    <name evidence="2" type="ORF">H9868_03885</name>
</gene>
<dbReference type="Proteomes" id="UP000824192">
    <property type="component" value="Unassembled WGS sequence"/>
</dbReference>
<dbReference type="CDD" id="cd00090">
    <property type="entry name" value="HTH_ARSR"/>
    <property type="match status" value="1"/>
</dbReference>
<comment type="caution">
    <text evidence="2">The sequence shown here is derived from an EMBL/GenBank/DDBJ whole genome shotgun (WGS) entry which is preliminary data.</text>
</comment>
<feature type="domain" description="HTH marR-type" evidence="1">
    <location>
        <begin position="4"/>
        <end position="137"/>
    </location>
</feature>
<dbReference type="PANTHER" id="PTHR33164">
    <property type="entry name" value="TRANSCRIPTIONAL REGULATOR, MARR FAMILY"/>
    <property type="match status" value="1"/>
</dbReference>
<dbReference type="Gene3D" id="1.10.10.10">
    <property type="entry name" value="Winged helix-like DNA-binding domain superfamily/Winged helix DNA-binding domain"/>
    <property type="match status" value="1"/>
</dbReference>
<sequence>MTNHTELLLGIRRVLKFHAALKKEVCQRHGLSPIELDILAFLHNNPGRDTASDIVELRMLPKGNVSQGVESLIQKGLLTRQQDEKDHRRIHLALTSGADVIRPDLERMTRRFQQGLFAGFDPEEKKTYWEMNRRISQNAMEGMKQKWKDR</sequence>
<dbReference type="Pfam" id="PF12802">
    <property type="entry name" value="MarR_2"/>
    <property type="match status" value="1"/>
</dbReference>
<accession>A0A9D1UNZ9</accession>
<dbReference type="SMART" id="SM00347">
    <property type="entry name" value="HTH_MARR"/>
    <property type="match status" value="1"/>
</dbReference>
<dbReference type="SUPFAM" id="SSF46785">
    <property type="entry name" value="Winged helix' DNA-binding domain"/>
    <property type="match status" value="1"/>
</dbReference>
<dbReference type="InterPro" id="IPR036390">
    <property type="entry name" value="WH_DNA-bd_sf"/>
</dbReference>
<protein>
    <submittedName>
        <fullName evidence="2">MarR family transcriptional regulator</fullName>
    </submittedName>
</protein>
<name>A0A9D1UNZ9_9FIRM</name>
<reference evidence="2" key="2">
    <citation type="submission" date="2021-04" db="EMBL/GenBank/DDBJ databases">
        <authorList>
            <person name="Gilroy R."/>
        </authorList>
    </citation>
    <scope>NUCLEOTIDE SEQUENCE</scope>
    <source>
        <strain evidence="2">ChiGjej6B6-1540</strain>
    </source>
</reference>
<reference evidence="2" key="1">
    <citation type="journal article" date="2021" name="PeerJ">
        <title>Extensive microbial diversity within the chicken gut microbiome revealed by metagenomics and culture.</title>
        <authorList>
            <person name="Gilroy R."/>
            <person name="Ravi A."/>
            <person name="Getino M."/>
            <person name="Pursley I."/>
            <person name="Horton D.L."/>
            <person name="Alikhan N.F."/>
            <person name="Baker D."/>
            <person name="Gharbi K."/>
            <person name="Hall N."/>
            <person name="Watson M."/>
            <person name="Adriaenssens E.M."/>
            <person name="Foster-Nyarko E."/>
            <person name="Jarju S."/>
            <person name="Secka A."/>
            <person name="Antonio M."/>
            <person name="Oren A."/>
            <person name="Chaudhuri R.R."/>
            <person name="La Ragione R."/>
            <person name="Hildebrand F."/>
            <person name="Pallen M.J."/>
        </authorList>
    </citation>
    <scope>NUCLEOTIDE SEQUENCE</scope>
    <source>
        <strain evidence="2">ChiGjej6B6-1540</strain>
    </source>
</reference>
<evidence type="ECO:0000313" key="2">
    <source>
        <dbReference type="EMBL" id="HIW93661.1"/>
    </source>
</evidence>
<dbReference type="PROSITE" id="PS50995">
    <property type="entry name" value="HTH_MARR_2"/>
    <property type="match status" value="1"/>
</dbReference>
<dbReference type="GO" id="GO:0003700">
    <property type="term" value="F:DNA-binding transcription factor activity"/>
    <property type="evidence" value="ECO:0007669"/>
    <property type="project" value="InterPro"/>
</dbReference>
<organism evidence="2 3">
    <name type="scientific">Candidatus Flavonifractor merdipullorum</name>
    <dbReference type="NCBI Taxonomy" id="2838590"/>
    <lineage>
        <taxon>Bacteria</taxon>
        <taxon>Bacillati</taxon>
        <taxon>Bacillota</taxon>
        <taxon>Clostridia</taxon>
        <taxon>Eubacteriales</taxon>
        <taxon>Oscillospiraceae</taxon>
        <taxon>Flavonifractor</taxon>
    </lineage>
</organism>
<dbReference type="InterPro" id="IPR039422">
    <property type="entry name" value="MarR/SlyA-like"/>
</dbReference>
<dbReference type="PANTHER" id="PTHR33164:SF43">
    <property type="entry name" value="HTH-TYPE TRANSCRIPTIONAL REPRESSOR YETL"/>
    <property type="match status" value="1"/>
</dbReference>